<dbReference type="AlphaFoldDB" id="A0A5C2H6Z5"/>
<reference evidence="1 2" key="3">
    <citation type="submission" date="2019-09" db="EMBL/GenBank/DDBJ databases">
        <title>Taxonomic note: a critical rebuttal of the proposed division of the genus Arcobacter into six genera, emended descriptions of Arcobacter anaerophilus and the genus Arcobacter, and an assessment of genus-level boundaries for Epsilonproteobacteria using in silico genomic comparator tools.</title>
        <authorList>
            <person name="On S.L.W."/>
            <person name="Miller W.G."/>
            <person name="Biggs P."/>
            <person name="Cornelius A."/>
            <person name="Vandamme P."/>
        </authorList>
    </citation>
    <scope>NUCLEOTIDE SEQUENCE [LARGE SCALE GENOMIC DNA]</scope>
    <source>
        <strain evidence="1 2">LMG 26638</strain>
    </source>
</reference>
<dbReference type="GO" id="GO:0006310">
    <property type="term" value="P:DNA recombination"/>
    <property type="evidence" value="ECO:0007669"/>
    <property type="project" value="InterPro"/>
</dbReference>
<dbReference type="SUPFAM" id="SSF56349">
    <property type="entry name" value="DNA breaking-rejoining enzymes"/>
    <property type="match status" value="1"/>
</dbReference>
<dbReference type="RefSeq" id="WP_130233661.1">
    <property type="nucleotide sequence ID" value="NZ_BMEF01000031.1"/>
</dbReference>
<organism evidence="1 2">
    <name type="scientific">Malaciobacter pacificus</name>
    <dbReference type="NCBI Taxonomy" id="1080223"/>
    <lineage>
        <taxon>Bacteria</taxon>
        <taxon>Pseudomonadati</taxon>
        <taxon>Campylobacterota</taxon>
        <taxon>Epsilonproteobacteria</taxon>
        <taxon>Campylobacterales</taxon>
        <taxon>Arcobacteraceae</taxon>
        <taxon>Malaciobacter</taxon>
    </lineage>
</organism>
<keyword evidence="2" id="KW-1185">Reference proteome</keyword>
<dbReference type="InterPro" id="IPR013762">
    <property type="entry name" value="Integrase-like_cat_sf"/>
</dbReference>
<dbReference type="GO" id="GO:0015074">
    <property type="term" value="P:DNA integration"/>
    <property type="evidence" value="ECO:0007669"/>
    <property type="project" value="InterPro"/>
</dbReference>
<dbReference type="InterPro" id="IPR011010">
    <property type="entry name" value="DNA_brk_join_enz"/>
</dbReference>
<sequence length="719" mass="85984">MSSHSYEFKGTFYFRKRINARYLKNRNKDFVFRKSLKKCCRFYFMLVKDNDELDKLTNYLNEELNSYLKESLMTENEINRLTDMLCKNYEREAKIEYSDLEKLRIESLEYFDENGNQEGHTLQPLAKKWKELDKQYHNLNDKEETIRMGSEIFKRSNISKDKLSEIPPEKIVDFYEQLIKTEKKVIENDIRLYIQRNMYLFKNISPTRAEMKEERDRVETTLESFLELVRENPLQNYLNLVKKHVKNANFDNDTSLANSKEYILELFNQMKQEQEQSVLNEAENLERLAEVYIKKFLGKQGKSAINYARNIKYFTDYMKGNGKKHQPKKLSELTDEDIIEFQDLLANIIVRTKKHQGMSLFELVSQRTIENSRLMKPSNMNGIEYQIKGFYKHLCKAHKNLGGDVDLIDYLNAETKLELLREDDDEVDYGVRTISVSEMTKFANIIYKDKNTIEKMLNESPQNFYTFLLGLVFGVRIREGLQLKIRNLKVQEKDGQKYYYFYLDENDDDTRLKTSNSHRNLPIPDILIRLGLLTFIDRRRELGHETLFNYTFNKKSQEITGALNIFYQRAFQKCFGELACNENNIELLRQRVKDGEEAYEFIQYRSFRKNFVNVIDKQKIGGDYHTITNIKKLIGHSDNSATEYYYERIEPFVGYQILNSFDYFFNYPFLQRLEEDIKEIFNDDIKYKLDWVAQKSNEEWKIKSKIKKHKSKTIKKEKI</sequence>
<reference evidence="1 2" key="2">
    <citation type="submission" date="2019-09" db="EMBL/GenBank/DDBJ databases">
        <title>Complete genome sequencing of four Arcobacter species reveals a diverse suite of mobile elements.</title>
        <authorList>
            <person name="Miller W.G."/>
            <person name="Yee E."/>
            <person name="Bono J.L."/>
        </authorList>
    </citation>
    <scope>NUCLEOTIDE SEQUENCE [LARGE SCALE GENOMIC DNA]</scope>
    <source>
        <strain evidence="1 2">LMG 26638</strain>
    </source>
</reference>
<reference evidence="2" key="1">
    <citation type="submission" date="2019-09" db="EMBL/GenBank/DDBJ databases">
        <title>Complete genome sequencing of four Arcobacter species reveals a diverse suite of mobile elements.</title>
        <authorList>
            <person name="On S.L.W."/>
            <person name="Miller W.G."/>
            <person name="Biggs P."/>
            <person name="Cornelius A."/>
            <person name="Vandamme P."/>
        </authorList>
    </citation>
    <scope>NUCLEOTIDE SEQUENCE [LARGE SCALE GENOMIC DNA]</scope>
    <source>
        <strain evidence="2">LMG 26638</strain>
    </source>
</reference>
<accession>A0A5C2H6Z5</accession>
<dbReference type="KEGG" id="apai:APAC_1634"/>
<dbReference type="Proteomes" id="UP000322726">
    <property type="component" value="Chromosome"/>
</dbReference>
<proteinExistence type="predicted"/>
<gene>
    <name evidence="1" type="ORF">APAC_1634</name>
</gene>
<dbReference type="EMBL" id="CP035928">
    <property type="protein sequence ID" value="QEP34730.1"/>
    <property type="molecule type" value="Genomic_DNA"/>
</dbReference>
<dbReference type="GO" id="GO:0003677">
    <property type="term" value="F:DNA binding"/>
    <property type="evidence" value="ECO:0007669"/>
    <property type="project" value="InterPro"/>
</dbReference>
<evidence type="ECO:0000313" key="2">
    <source>
        <dbReference type="Proteomes" id="UP000322726"/>
    </source>
</evidence>
<name>A0A5C2H6Z5_9BACT</name>
<dbReference type="Gene3D" id="1.10.443.10">
    <property type="entry name" value="Intergrase catalytic core"/>
    <property type="match status" value="1"/>
</dbReference>
<evidence type="ECO:0000313" key="1">
    <source>
        <dbReference type="EMBL" id="QEP34730.1"/>
    </source>
</evidence>
<dbReference type="OrthoDB" id="9784724at2"/>
<protein>
    <submittedName>
        <fullName evidence="1">Uncharacterized protein</fullName>
    </submittedName>
</protein>